<gene>
    <name evidence="2" type="ORF">DK2_00007</name>
</gene>
<sequence>MRKLTCNLGMKWVGEDDYLKVVEEKELLKIGQDNGIKEVCKLNRELLEQDNLMKEKDEVIERLDKENKFHNNEFKRLSQYILNNNYQNGKLLIVDSIIAQCEIFDKENQGLSIRCESLEEEVEGLRKENIEMIKTIKTNDKKDTYTLSYSYLGSDGVTIKNYRQSGLLKEEYEEMYGMDSDNWLSHSLVKDRKEVL</sequence>
<evidence type="ECO:0000256" key="1">
    <source>
        <dbReference type="SAM" id="Coils"/>
    </source>
</evidence>
<dbReference type="Proteomes" id="UP000290970">
    <property type="component" value="Segment"/>
</dbReference>
<proteinExistence type="predicted"/>
<feature type="coiled-coil region" evidence="1">
    <location>
        <begin position="53"/>
        <end position="135"/>
    </location>
</feature>
<keyword evidence="3" id="KW-1185">Reference proteome</keyword>
<dbReference type="EMBL" id="MK284527">
    <property type="protein sequence ID" value="AZU99760.1"/>
    <property type="molecule type" value="Genomic_DNA"/>
</dbReference>
<evidence type="ECO:0000313" key="3">
    <source>
        <dbReference type="Proteomes" id="UP000290970"/>
    </source>
</evidence>
<organism evidence="2 3">
    <name type="scientific">Bacillus phage DK2</name>
    <dbReference type="NCBI Taxonomy" id="2500809"/>
    <lineage>
        <taxon>Viruses</taxon>
        <taxon>Duplodnaviria</taxon>
        <taxon>Heunggongvirae</taxon>
        <taxon>Uroviricota</taxon>
        <taxon>Caudoviricetes</taxon>
        <taxon>Salasmaviridae</taxon>
        <taxon>Northropvirinae</taxon>
        <taxon>Hemphillvirus</taxon>
        <taxon>Hemphillvirus DK2</taxon>
    </lineage>
</organism>
<evidence type="ECO:0000313" key="2">
    <source>
        <dbReference type="EMBL" id="AZU99760.1"/>
    </source>
</evidence>
<protein>
    <submittedName>
        <fullName evidence="2">Uncharacterized protein</fullName>
    </submittedName>
</protein>
<accession>A0A3T0IIY6</accession>
<name>A0A3T0IIY6_9CAUD</name>
<keyword evidence="1" id="KW-0175">Coiled coil</keyword>
<reference evidence="2 3" key="1">
    <citation type="submission" date="2018-12" db="EMBL/GenBank/DDBJ databases">
        <authorList>
            <person name="Kong L."/>
            <person name="Ding Y."/>
            <person name="Wu Q."/>
        </authorList>
    </citation>
    <scope>NUCLEOTIDE SEQUENCE [LARGE SCALE GENOMIC DNA]</scope>
</reference>